<name>A0A1Y6LI93_ZYMTR</name>
<organism evidence="2 3">
    <name type="scientific">Zymoseptoria tritici ST99CH_1A5</name>
    <dbReference type="NCBI Taxonomy" id="1276529"/>
    <lineage>
        <taxon>Eukaryota</taxon>
        <taxon>Fungi</taxon>
        <taxon>Dikarya</taxon>
        <taxon>Ascomycota</taxon>
        <taxon>Pezizomycotina</taxon>
        <taxon>Dothideomycetes</taxon>
        <taxon>Dothideomycetidae</taxon>
        <taxon>Mycosphaerellales</taxon>
        <taxon>Mycosphaerellaceae</taxon>
        <taxon>Zymoseptoria</taxon>
    </lineage>
</organism>
<accession>A0A1Y6LI93</accession>
<evidence type="ECO:0000313" key="3">
    <source>
        <dbReference type="Proteomes" id="UP000215453"/>
    </source>
</evidence>
<dbReference type="Proteomes" id="UP000215453">
    <property type="component" value="Chromosome 3"/>
</dbReference>
<dbReference type="EMBL" id="LT882678">
    <property type="protein sequence ID" value="SMY23108.1"/>
    <property type="molecule type" value="Genomic_DNA"/>
</dbReference>
<reference evidence="2 3" key="1">
    <citation type="submission" date="2016-10" db="EMBL/GenBank/DDBJ databases">
        <authorList>
            <person name="Varghese N."/>
        </authorList>
    </citation>
    <scope>NUCLEOTIDE SEQUENCE [LARGE SCALE GENOMIC DNA]</scope>
</reference>
<evidence type="ECO:0000256" key="1">
    <source>
        <dbReference type="SAM" id="MobiDB-lite"/>
    </source>
</evidence>
<sequence length="122" mass="13921">MPPTARHGSHIGPGYARLQYREQDCPHPGSASAMRSTPPRIEEGEERRRPIFYSREDFPPIFEGIELRLFNHNDNDEYTTKKTSLPITRKSTTMQIFQLSVLLALASTVAGLQCYMCFNDES</sequence>
<protein>
    <submittedName>
        <fullName evidence="2">Uncharacterized protein</fullName>
    </submittedName>
</protein>
<dbReference type="AlphaFoldDB" id="A0A1Y6LI93"/>
<evidence type="ECO:0000313" key="2">
    <source>
        <dbReference type="EMBL" id="SMY23108.1"/>
    </source>
</evidence>
<feature type="region of interest" description="Disordered" evidence="1">
    <location>
        <begin position="1"/>
        <end position="48"/>
    </location>
</feature>
<gene>
    <name evidence="2" type="ORF">ZT1A5_G4548</name>
</gene>
<proteinExistence type="predicted"/>